<accession>A0A7X8TR63</accession>
<dbReference type="InterPro" id="IPR036691">
    <property type="entry name" value="Endo/exonu/phosph_ase_sf"/>
</dbReference>
<dbReference type="EMBL" id="JABAIK010000009">
    <property type="protein sequence ID" value="NLS13326.1"/>
    <property type="molecule type" value="Genomic_DNA"/>
</dbReference>
<dbReference type="Pfam" id="PF03372">
    <property type="entry name" value="Exo_endo_phos"/>
    <property type="match status" value="1"/>
</dbReference>
<dbReference type="GO" id="GO:0004519">
    <property type="term" value="F:endonuclease activity"/>
    <property type="evidence" value="ECO:0007669"/>
    <property type="project" value="UniProtKB-KW"/>
</dbReference>
<dbReference type="Proteomes" id="UP000535589">
    <property type="component" value="Unassembled WGS sequence"/>
</dbReference>
<protein>
    <submittedName>
        <fullName evidence="3">Endonuclease/exonuclease/phosphatase family protein</fullName>
    </submittedName>
</protein>
<keyword evidence="3" id="KW-0269">Exonuclease</keyword>
<name>A0A7X8TR63_9VIBR</name>
<gene>
    <name evidence="3" type="ORF">HGP28_10525</name>
</gene>
<sequence>MKWKNIWLASCLRSCFILVTQITIASATAQDTFPQFNIAAWNMQWLSSVPSRQFEASIRSDQDYQALRAEYAPLAISVLAFQEVNDPIALQRVIGSDYRLIFSDRKSPLRRQHQFDDINQYTGFALARNIAYADPRDIVLDSRPTSKLRFASYIILFPSSAHPIHLLSIHLKAGCTGRYQKSRRACRTLKAQVQQLNQWIASREAQNQRYLLLGDFNHNLSHPKDWLWQQLSAGTEAQLVSRETPSICQVRASSGSTQSAPRLRRYSSLIDHMVGSPSLMLSDVRQVPYSIENVKQFQLSDHCIVAAKLAIESLN</sequence>
<evidence type="ECO:0000313" key="4">
    <source>
        <dbReference type="Proteomes" id="UP000535589"/>
    </source>
</evidence>
<evidence type="ECO:0000313" key="3">
    <source>
        <dbReference type="EMBL" id="NLS13326.1"/>
    </source>
</evidence>
<dbReference type="SUPFAM" id="SSF56219">
    <property type="entry name" value="DNase I-like"/>
    <property type="match status" value="1"/>
</dbReference>
<feature type="domain" description="Endonuclease/exonuclease/phosphatase" evidence="2">
    <location>
        <begin position="41"/>
        <end position="302"/>
    </location>
</feature>
<keyword evidence="4" id="KW-1185">Reference proteome</keyword>
<evidence type="ECO:0000259" key="2">
    <source>
        <dbReference type="Pfam" id="PF03372"/>
    </source>
</evidence>
<keyword evidence="3" id="KW-0255">Endonuclease</keyword>
<dbReference type="InterPro" id="IPR005135">
    <property type="entry name" value="Endo/exonuclease/phosphatase"/>
</dbReference>
<dbReference type="RefSeq" id="WP_168836421.1">
    <property type="nucleotide sequence ID" value="NZ_JABAIK010000009.1"/>
</dbReference>
<feature type="signal peptide" evidence="1">
    <location>
        <begin position="1"/>
        <end position="29"/>
    </location>
</feature>
<proteinExistence type="predicted"/>
<organism evidence="3 4">
    <name type="scientific">Vibrio agarilyticus</name>
    <dbReference type="NCBI Taxonomy" id="2726741"/>
    <lineage>
        <taxon>Bacteria</taxon>
        <taxon>Pseudomonadati</taxon>
        <taxon>Pseudomonadota</taxon>
        <taxon>Gammaproteobacteria</taxon>
        <taxon>Vibrionales</taxon>
        <taxon>Vibrionaceae</taxon>
        <taxon>Vibrio</taxon>
    </lineage>
</organism>
<keyword evidence="3" id="KW-0540">Nuclease</keyword>
<dbReference type="Gene3D" id="3.60.10.10">
    <property type="entry name" value="Endonuclease/exonuclease/phosphatase"/>
    <property type="match status" value="1"/>
</dbReference>
<dbReference type="AlphaFoldDB" id="A0A7X8TR63"/>
<evidence type="ECO:0000256" key="1">
    <source>
        <dbReference type="SAM" id="SignalP"/>
    </source>
</evidence>
<keyword evidence="1" id="KW-0732">Signal</keyword>
<feature type="chain" id="PRO_5030956163" evidence="1">
    <location>
        <begin position="30"/>
        <end position="315"/>
    </location>
</feature>
<comment type="caution">
    <text evidence="3">The sequence shown here is derived from an EMBL/GenBank/DDBJ whole genome shotgun (WGS) entry which is preliminary data.</text>
</comment>
<dbReference type="GO" id="GO:0004527">
    <property type="term" value="F:exonuclease activity"/>
    <property type="evidence" value="ECO:0007669"/>
    <property type="project" value="UniProtKB-KW"/>
</dbReference>
<keyword evidence="3" id="KW-0378">Hydrolase</keyword>
<reference evidence="3 4" key="1">
    <citation type="submission" date="2020-04" db="EMBL/GenBank/DDBJ databases">
        <title>Vibrio sp. SM6, a novel species isolated from seawater.</title>
        <authorList>
            <person name="Wang X."/>
        </authorList>
    </citation>
    <scope>NUCLEOTIDE SEQUENCE [LARGE SCALE GENOMIC DNA]</scope>
    <source>
        <strain evidence="3 4">SM6</strain>
    </source>
</reference>